<dbReference type="EMBL" id="VJZT01000003">
    <property type="protein sequence ID" value="TRX41337.1"/>
    <property type="molecule type" value="Genomic_DNA"/>
</dbReference>
<keyword evidence="4" id="KW-1185">Reference proteome</keyword>
<comment type="caution">
    <text evidence="3">The sequence shown here is derived from an EMBL/GenBank/DDBJ whole genome shotgun (WGS) entry which is preliminary data.</text>
</comment>
<evidence type="ECO:0000256" key="1">
    <source>
        <dbReference type="SAM" id="SignalP"/>
    </source>
</evidence>
<keyword evidence="1" id="KW-0732">Signal</keyword>
<name>A0A553E8H8_9FLAO</name>
<feature type="domain" description="IgGFc-binding protein N-terminal" evidence="2">
    <location>
        <begin position="136"/>
        <end position="445"/>
    </location>
</feature>
<dbReference type="InterPro" id="IPR026341">
    <property type="entry name" value="T9SS_type_B"/>
</dbReference>
<dbReference type="InterPro" id="IPR035234">
    <property type="entry name" value="IgGFc-bd_N"/>
</dbReference>
<feature type="chain" id="PRO_5021849018" evidence="1">
    <location>
        <begin position="19"/>
        <end position="1679"/>
    </location>
</feature>
<dbReference type="Pfam" id="PF13585">
    <property type="entry name" value="CHU_C"/>
    <property type="match status" value="1"/>
</dbReference>
<dbReference type="OrthoDB" id="9765926at2"/>
<evidence type="ECO:0000313" key="4">
    <source>
        <dbReference type="Proteomes" id="UP000316371"/>
    </source>
</evidence>
<organism evidence="3 4">
    <name type="scientific">Flavobacterium restrictum</name>
    <dbReference type="NCBI Taxonomy" id="2594428"/>
    <lineage>
        <taxon>Bacteria</taxon>
        <taxon>Pseudomonadati</taxon>
        <taxon>Bacteroidota</taxon>
        <taxon>Flavobacteriia</taxon>
        <taxon>Flavobacteriales</taxon>
        <taxon>Flavobacteriaceae</taxon>
        <taxon>Flavobacterium</taxon>
    </lineage>
</organism>
<dbReference type="Pfam" id="PF17517">
    <property type="entry name" value="IgGFc_binding"/>
    <property type="match status" value="1"/>
</dbReference>
<feature type="signal peptide" evidence="1">
    <location>
        <begin position="1"/>
        <end position="18"/>
    </location>
</feature>
<reference evidence="3 4" key="1">
    <citation type="submission" date="2019-07" db="EMBL/GenBank/DDBJ databases">
        <title>Novel species of Flavobacterium.</title>
        <authorList>
            <person name="Liu Q."/>
            <person name="Xin Y.-H."/>
        </authorList>
    </citation>
    <scope>NUCLEOTIDE SEQUENCE [LARGE SCALE GENOMIC DNA]</scope>
    <source>
        <strain evidence="3 4">LB1R34</strain>
    </source>
</reference>
<dbReference type="Proteomes" id="UP000316371">
    <property type="component" value="Unassembled WGS sequence"/>
</dbReference>
<protein>
    <submittedName>
        <fullName evidence="3">T9SS type B sorting domain-containing protein</fullName>
    </submittedName>
</protein>
<gene>
    <name evidence="3" type="ORF">FNW21_04370</name>
</gene>
<evidence type="ECO:0000259" key="2">
    <source>
        <dbReference type="Pfam" id="PF17517"/>
    </source>
</evidence>
<evidence type="ECO:0000313" key="3">
    <source>
        <dbReference type="EMBL" id="TRX41337.1"/>
    </source>
</evidence>
<proteinExistence type="predicted"/>
<dbReference type="RefSeq" id="WP_144255525.1">
    <property type="nucleotide sequence ID" value="NZ_VJZT01000003.1"/>
</dbReference>
<sequence>MKKIAYLYFILLSSTCFSQFSKTHYIPPIVASAGLAEDHYLYVSTPSTKVVNFKIIAIGGTVSTHTVSNTTPFIYSIGQGDDTQLCTPNATNGIVKNKGYIIEAEDLVYVSVRINAGLNDNGSYNHAGGLVSKGNSALGNSFRLGAMLNPLYDTTLLNFASILSTENGTKVTISNIPDGTILSDGTLVNGPIKVTLNKNESFVLALKNYLNTGTLSNSAKMIGALVETDKPVVVNSGSFCGSNSTVTRIDEDGFTSPTGRDVGFDQIVPFERTGKEYIFVKGIGTDELERVLLIANVDQTQLFANGSTTPFATLNKGEYKVIDGSFFDNGNLYITSTQNVFAYQSIAGTITPANQNMFFVPPINCSTPRIVDNIPEIQSVGNVVFSGGLNIVTETGATVTINNNPISSSPIPITGNPNFVRYTINNLSGNIAVKSTKQVYVSYFGTNGAATYGGYYSGFDLKPEIVTDKISVGASSCIPNIVLKISSLSAYDSFQWYQNDVIIPSATQSTYTPTASGYYQVKGSISGCVSDVFSDKIPVSDCPLDTDTDGTNNNIDIDLDNDGILNSMEAEITSLNQSNTITGTNYTGTISGTGSIIGKPTYGFVSEVPAGKSENVSYALQFNEPKTIRFSYLPLDATQTTNPSEYTNADGDFILRVPKDKTLTILDPLNELLIDTNYDGIYESGVTEFSSFEIRFRVKSTLPLVPGASQFSISSYLTDSVTFVHHNLSDTTANKAIFMISTTNLVHSDLDAIPDVLDIDSDNDGIPDTMEAQGKISHVFSGTDTNKNGLDDAFEPGLTPINTDSDAFNGVLKTDNRDLDSDNDGIYDVTESGSSAMDSNSDGIIDGLLNAFGTNGLFDSLETSPDSGILKTPIVDTDADGRFNYLDLDSDNDLCNDVIEAGFLDPNFDGYLGNNPVIIDTNGVVTSTNGYTTPNGNYILGAPITITTQPQNQLNCWNQSATFTIATNADVFEWQVSSDGINWNVLTNDATYTGVNTAQVSLTVTAAMEGYRYRVLLHRTGNSCEKFSDFATLHTLSLPIVAPQITLKQCDDDSDGISDFNLTEKNDFISVNYELEKFSYFETFAGANANDSTTKIPTPTAYRTSSRTIWVRIENANGCFTTSELQLVVSATQINSSFQRSFTVCDDYVDASNTDRDGIATFDFSNVIADIQNKLPAPSSNYIIKYYRNQINALAEIDPISNISSYRNVGYPNQQKIWVRVDSTIGNACFGLGDFITLTVENLPIAHTIPDYVACDDSSNDGIFGFDTSNLETQLVQGQNAIVTYLDEKNNPLPSPFPSTFATRSQTIKARITNASTNTTNGIACYDETTIRFTVTAHPIAHPVVIPAACDDESPSDTDGSNRFDTTTIQNDILKGQSGMTVTYLDANGKPLSSPLPNPFVTATQNVTAIVTNLVNTVCPEQTILQFIVNPLPNIDINLTGDDDKLVCSNLPTFFVQLDAGILDGSPTSNFTYTWKKDEILLPNETDATLQVNTKGIYTVTVNTFLGCSRTRTIVVTASDIAKIDSLTIVDLTAVNSVTVNVSGKGDYSYSLDERTGPFQVSNFFDNVAAGIHEVFIYDKNGCGTISQVIAVVGVPKYFTPNGDGFNDYWTVKGVNADFNSNSIIYIFDRYGKLIAKIPTNSQGWDGTSNGNPLPGDDYWYTVQLEDGREAKGHFSLKR</sequence>
<dbReference type="NCBIfam" id="TIGR04131">
    <property type="entry name" value="Bac_Flav_CTERM"/>
    <property type="match status" value="1"/>
</dbReference>
<accession>A0A553E8H8</accession>